<keyword evidence="4" id="KW-0997">Cell inner membrane</keyword>
<keyword evidence="6 8" id="KW-1133">Transmembrane helix</keyword>
<dbReference type="PATRIC" id="fig|593117.10.peg.1011"/>
<dbReference type="PANTHER" id="PTHR43357">
    <property type="entry name" value="INNER MEMBRANE ABC TRANSPORTER PERMEASE PROTEIN YDCV"/>
    <property type="match status" value="1"/>
</dbReference>
<feature type="transmembrane region" description="Helical" evidence="8">
    <location>
        <begin position="423"/>
        <end position="441"/>
    </location>
</feature>
<dbReference type="CDD" id="cd06261">
    <property type="entry name" value="TM_PBP2"/>
    <property type="match status" value="2"/>
</dbReference>
<gene>
    <name evidence="10" type="primary">fbpB</name>
    <name evidence="10" type="ordered locus">TGAM_1015</name>
</gene>
<dbReference type="Proteomes" id="UP000001488">
    <property type="component" value="Chromosome"/>
</dbReference>
<reference evidence="10 11" key="1">
    <citation type="journal article" date="2007" name="Genome Biol.">
        <title>Genome analysis and genome-wide proteomics of Thermococcus gammatolerans, the most radioresistant organism known amongst the Archaea.</title>
        <authorList>
            <person name="Zivanovic Y."/>
            <person name="Armengaud J."/>
            <person name="Lagorce A."/>
            <person name="Leplat C."/>
            <person name="Guerin P."/>
            <person name="Dutertre M."/>
            <person name="Anthouard V."/>
            <person name="Forterre P."/>
            <person name="Wincker P."/>
            <person name="Confalonieri F."/>
        </authorList>
    </citation>
    <scope>NUCLEOTIDE SEQUENCE [LARGE SCALE GENOMIC DNA]</scope>
    <source>
        <strain evidence="11">DSM 15229 / JCM 11827 / EJ3</strain>
    </source>
</reference>
<feature type="transmembrane region" description="Helical" evidence="8">
    <location>
        <begin position="200"/>
        <end position="226"/>
    </location>
</feature>
<evidence type="ECO:0000256" key="2">
    <source>
        <dbReference type="ARBA" id="ARBA00022448"/>
    </source>
</evidence>
<dbReference type="HOGENOM" id="CLU_021838_2_1_2"/>
<keyword evidence="3" id="KW-1003">Cell membrane</keyword>
<comment type="subcellular location">
    <subcellularLocation>
        <location evidence="1">Cell inner membrane</location>
        <topology evidence="1">Multi-pass membrane protein</topology>
    </subcellularLocation>
    <subcellularLocation>
        <location evidence="8">Cell membrane</location>
        <topology evidence="8">Multi-pass membrane protein</topology>
    </subcellularLocation>
</comment>
<dbReference type="InterPro" id="IPR000515">
    <property type="entry name" value="MetI-like"/>
</dbReference>
<proteinExistence type="inferred from homology"/>
<accession>C5A5K5</accession>
<name>C5A5K5_THEGJ</name>
<feature type="transmembrane region" description="Helical" evidence="8">
    <location>
        <begin position="251"/>
        <end position="268"/>
    </location>
</feature>
<feature type="transmembrane region" description="Helical" evidence="8">
    <location>
        <begin position="481"/>
        <end position="504"/>
    </location>
</feature>
<evidence type="ECO:0000313" key="10">
    <source>
        <dbReference type="EMBL" id="ACS33517.1"/>
    </source>
</evidence>
<evidence type="ECO:0000256" key="6">
    <source>
        <dbReference type="ARBA" id="ARBA00022989"/>
    </source>
</evidence>
<keyword evidence="5 8" id="KW-0812">Transmembrane</keyword>
<protein>
    <submittedName>
        <fullName evidence="10">ABC-type Fe3+ transport system permease component (FbpB/AfuB)</fullName>
    </submittedName>
</protein>
<feature type="transmembrane region" description="Helical" evidence="8">
    <location>
        <begin position="15"/>
        <end position="37"/>
    </location>
</feature>
<dbReference type="EMBL" id="CP001398">
    <property type="protein sequence ID" value="ACS33517.1"/>
    <property type="molecule type" value="Genomic_DNA"/>
</dbReference>
<feature type="transmembrane region" description="Helical" evidence="8">
    <location>
        <begin position="146"/>
        <end position="171"/>
    </location>
</feature>
<feature type="transmembrane region" description="Helical" evidence="8">
    <location>
        <begin position="101"/>
        <end position="126"/>
    </location>
</feature>
<sequence length="557" mass="60930">MEGAKMERKITFTQAMWLFSLVVLLVTIAYPLVALIYKSLFGEKGFGYAYKVIASDPNTWVYTLNTLKLAVIVTFFAVIIGVPLAFLVVRTNLPGRKVVRFLAVLPFILPPYVSAIAWIQLAAPYVGYINRIWNGLGGSGNIVNIYSFPGLVLVMTLKFYVYVFLTVAAALEQMDPSLEEAARMSGSGPFKVAKDITIPLVMPSIASGALLAFVATCANFGIPALIGDRAHYYVLTTRIYSTLSIPDIDRAIAYSLILVIITGLALLIQKRSFGQKRYTTLTGKTVRPAVIALGRRKGLVALFVFLFLALTSVIPLFSLFFSAFLKNLYSPLTSLSSFTLSNFKFVLMEDETTTAALKTSVFSAFTASTIVTLFGALLAYMIVKTNVKGRLFMDWLSSVPYALPGTVVGVAIILAFIKTPIFNTLWIIPFAYFIRYLSYGVRTTVGSLLQIDRTLEEASLMCGANWLTTMKNIVLPLIKPGLIAAWILVFMPTLSELTVSIIIYPPNHPTIGVATYNLMEEGQYTAAYALSAVVAVVVILVQLAVNKITGKIGARGL</sequence>
<feature type="domain" description="ABC transmembrane type-1" evidence="9">
    <location>
        <begin position="63"/>
        <end position="269"/>
    </location>
</feature>
<feature type="transmembrane region" description="Helical" evidence="8">
    <location>
        <begin position="299"/>
        <end position="325"/>
    </location>
</feature>
<evidence type="ECO:0000256" key="3">
    <source>
        <dbReference type="ARBA" id="ARBA00022475"/>
    </source>
</evidence>
<dbReference type="GO" id="GO:0005886">
    <property type="term" value="C:plasma membrane"/>
    <property type="evidence" value="ECO:0007669"/>
    <property type="project" value="UniProtKB-SubCell"/>
</dbReference>
<feature type="transmembrane region" description="Helical" evidence="8">
    <location>
        <begin position="524"/>
        <end position="545"/>
    </location>
</feature>
<dbReference type="SUPFAM" id="SSF161098">
    <property type="entry name" value="MetI-like"/>
    <property type="match status" value="2"/>
</dbReference>
<dbReference type="PANTHER" id="PTHR43357:SF3">
    <property type="entry name" value="FE(3+)-TRANSPORT SYSTEM PERMEASE PROTEIN FBPB 2"/>
    <property type="match status" value="1"/>
</dbReference>
<dbReference type="Gene3D" id="1.10.3720.10">
    <property type="entry name" value="MetI-like"/>
    <property type="match status" value="2"/>
</dbReference>
<organism evidence="10 11">
    <name type="scientific">Thermococcus gammatolerans (strain DSM 15229 / JCM 11827 / EJ3)</name>
    <dbReference type="NCBI Taxonomy" id="593117"/>
    <lineage>
        <taxon>Archaea</taxon>
        <taxon>Methanobacteriati</taxon>
        <taxon>Methanobacteriota</taxon>
        <taxon>Thermococci</taxon>
        <taxon>Thermococcales</taxon>
        <taxon>Thermococcaceae</taxon>
        <taxon>Thermococcus</taxon>
    </lineage>
</organism>
<keyword evidence="2 8" id="KW-0813">Transport</keyword>
<evidence type="ECO:0000259" key="9">
    <source>
        <dbReference type="PROSITE" id="PS50928"/>
    </source>
</evidence>
<evidence type="ECO:0000256" key="5">
    <source>
        <dbReference type="ARBA" id="ARBA00022692"/>
    </source>
</evidence>
<evidence type="ECO:0000313" key="11">
    <source>
        <dbReference type="Proteomes" id="UP000001488"/>
    </source>
</evidence>
<feature type="domain" description="ABC transmembrane type-1" evidence="9">
    <location>
        <begin position="357"/>
        <end position="549"/>
    </location>
</feature>
<evidence type="ECO:0000256" key="8">
    <source>
        <dbReference type="RuleBase" id="RU363032"/>
    </source>
</evidence>
<dbReference type="KEGG" id="tga:TGAM_1015"/>
<feature type="transmembrane region" description="Helical" evidence="8">
    <location>
        <begin position="69"/>
        <end position="89"/>
    </location>
</feature>
<dbReference type="STRING" id="593117.TGAM_1015"/>
<dbReference type="PROSITE" id="PS50928">
    <property type="entry name" value="ABC_TM1"/>
    <property type="match status" value="2"/>
</dbReference>
<comment type="similarity">
    <text evidence="8">Belongs to the binding-protein-dependent transport system permease family.</text>
</comment>
<dbReference type="Pfam" id="PF00528">
    <property type="entry name" value="BPD_transp_1"/>
    <property type="match status" value="2"/>
</dbReference>
<dbReference type="PaxDb" id="593117-TGAM_1015"/>
<dbReference type="eggNOG" id="arCOG00163">
    <property type="taxonomic scope" value="Archaea"/>
</dbReference>
<evidence type="ECO:0000256" key="4">
    <source>
        <dbReference type="ARBA" id="ARBA00022519"/>
    </source>
</evidence>
<keyword evidence="11" id="KW-1185">Reference proteome</keyword>
<feature type="transmembrane region" description="Helical" evidence="8">
    <location>
        <begin position="395"/>
        <end position="417"/>
    </location>
</feature>
<feature type="transmembrane region" description="Helical" evidence="8">
    <location>
        <begin position="361"/>
        <end position="383"/>
    </location>
</feature>
<dbReference type="AlphaFoldDB" id="C5A5K5"/>
<evidence type="ECO:0000256" key="7">
    <source>
        <dbReference type="ARBA" id="ARBA00023136"/>
    </source>
</evidence>
<evidence type="ECO:0000256" key="1">
    <source>
        <dbReference type="ARBA" id="ARBA00004429"/>
    </source>
</evidence>
<keyword evidence="7 8" id="KW-0472">Membrane</keyword>
<dbReference type="GO" id="GO:0055085">
    <property type="term" value="P:transmembrane transport"/>
    <property type="evidence" value="ECO:0007669"/>
    <property type="project" value="InterPro"/>
</dbReference>
<dbReference type="InterPro" id="IPR035906">
    <property type="entry name" value="MetI-like_sf"/>
</dbReference>